<evidence type="ECO:0000313" key="2">
    <source>
        <dbReference type="Proteomes" id="UP000054477"/>
    </source>
</evidence>
<proteinExistence type="predicted"/>
<evidence type="ECO:0000313" key="1">
    <source>
        <dbReference type="EMBL" id="KIK06168.1"/>
    </source>
</evidence>
<keyword evidence="2" id="KW-1185">Reference proteome</keyword>
<dbReference type="HOGENOM" id="CLU_2812764_0_0_1"/>
<reference evidence="2" key="2">
    <citation type="submission" date="2015-01" db="EMBL/GenBank/DDBJ databases">
        <title>Evolutionary Origins and Diversification of the Mycorrhizal Mutualists.</title>
        <authorList>
            <consortium name="DOE Joint Genome Institute"/>
            <consortium name="Mycorrhizal Genomics Consortium"/>
            <person name="Kohler A."/>
            <person name="Kuo A."/>
            <person name="Nagy L.G."/>
            <person name="Floudas D."/>
            <person name="Copeland A."/>
            <person name="Barry K.W."/>
            <person name="Cichocki N."/>
            <person name="Veneault-Fourrey C."/>
            <person name="LaButti K."/>
            <person name="Lindquist E.A."/>
            <person name="Lipzen A."/>
            <person name="Lundell T."/>
            <person name="Morin E."/>
            <person name="Murat C."/>
            <person name="Riley R."/>
            <person name="Ohm R."/>
            <person name="Sun H."/>
            <person name="Tunlid A."/>
            <person name="Henrissat B."/>
            <person name="Grigoriev I.V."/>
            <person name="Hibbett D.S."/>
            <person name="Martin F."/>
        </authorList>
    </citation>
    <scope>NUCLEOTIDE SEQUENCE [LARGE SCALE GENOMIC DNA]</scope>
    <source>
        <strain evidence="2">LaAM-08-1</strain>
    </source>
</reference>
<sequence>MTSSRRVLSLQTKKCLESAIIGPKLNENSATTSVRTGISTFQHFPSHNLWDTHLRPRYRVRKSRASS</sequence>
<dbReference type="Proteomes" id="UP000054477">
    <property type="component" value="Unassembled WGS sequence"/>
</dbReference>
<protein>
    <submittedName>
        <fullName evidence="1">Uncharacterized protein</fullName>
    </submittedName>
</protein>
<reference evidence="1 2" key="1">
    <citation type="submission" date="2014-04" db="EMBL/GenBank/DDBJ databases">
        <authorList>
            <consortium name="DOE Joint Genome Institute"/>
            <person name="Kuo A."/>
            <person name="Kohler A."/>
            <person name="Nagy L.G."/>
            <person name="Floudas D."/>
            <person name="Copeland A."/>
            <person name="Barry K.W."/>
            <person name="Cichocki N."/>
            <person name="Veneault-Fourrey C."/>
            <person name="LaButti K."/>
            <person name="Lindquist E.A."/>
            <person name="Lipzen A."/>
            <person name="Lundell T."/>
            <person name="Morin E."/>
            <person name="Murat C."/>
            <person name="Sun H."/>
            <person name="Tunlid A."/>
            <person name="Henrissat B."/>
            <person name="Grigoriev I.V."/>
            <person name="Hibbett D.S."/>
            <person name="Martin F."/>
            <person name="Nordberg H.P."/>
            <person name="Cantor M.N."/>
            <person name="Hua S.X."/>
        </authorList>
    </citation>
    <scope>NUCLEOTIDE SEQUENCE [LARGE SCALE GENOMIC DNA]</scope>
    <source>
        <strain evidence="1 2">LaAM-08-1</strain>
    </source>
</reference>
<accession>A0A0C9YD89</accession>
<name>A0A0C9YD89_9AGAR</name>
<gene>
    <name evidence="1" type="ORF">K443DRAFT_285872</name>
</gene>
<dbReference type="EMBL" id="KN838554">
    <property type="protein sequence ID" value="KIK06168.1"/>
    <property type="molecule type" value="Genomic_DNA"/>
</dbReference>
<organism evidence="1 2">
    <name type="scientific">Laccaria amethystina LaAM-08-1</name>
    <dbReference type="NCBI Taxonomy" id="1095629"/>
    <lineage>
        <taxon>Eukaryota</taxon>
        <taxon>Fungi</taxon>
        <taxon>Dikarya</taxon>
        <taxon>Basidiomycota</taxon>
        <taxon>Agaricomycotina</taxon>
        <taxon>Agaricomycetes</taxon>
        <taxon>Agaricomycetidae</taxon>
        <taxon>Agaricales</taxon>
        <taxon>Agaricineae</taxon>
        <taxon>Hydnangiaceae</taxon>
        <taxon>Laccaria</taxon>
    </lineage>
</organism>
<dbReference type="AlphaFoldDB" id="A0A0C9YD89"/>